<comment type="caution">
    <text evidence="1">The sequence shown here is derived from an EMBL/GenBank/DDBJ whole genome shotgun (WGS) entry which is preliminary data.</text>
</comment>
<dbReference type="AlphaFoldDB" id="A0A1D1VD40"/>
<accession>A0A1D1VD40</accession>
<evidence type="ECO:0000313" key="2">
    <source>
        <dbReference type="Proteomes" id="UP000186922"/>
    </source>
</evidence>
<dbReference type="Proteomes" id="UP000186922">
    <property type="component" value="Unassembled WGS sequence"/>
</dbReference>
<reference evidence="1 2" key="1">
    <citation type="journal article" date="2016" name="Nat. Commun.">
        <title>Extremotolerant tardigrade genome and improved radiotolerance of human cultured cells by tardigrade-unique protein.</title>
        <authorList>
            <person name="Hashimoto T."/>
            <person name="Horikawa D.D."/>
            <person name="Saito Y."/>
            <person name="Kuwahara H."/>
            <person name="Kozuka-Hata H."/>
            <person name="Shin-I T."/>
            <person name="Minakuchi Y."/>
            <person name="Ohishi K."/>
            <person name="Motoyama A."/>
            <person name="Aizu T."/>
            <person name="Enomoto A."/>
            <person name="Kondo K."/>
            <person name="Tanaka S."/>
            <person name="Hara Y."/>
            <person name="Koshikawa S."/>
            <person name="Sagara H."/>
            <person name="Miura T."/>
            <person name="Yokobori S."/>
            <person name="Miyagawa K."/>
            <person name="Suzuki Y."/>
            <person name="Kubo T."/>
            <person name="Oyama M."/>
            <person name="Kohara Y."/>
            <person name="Fujiyama A."/>
            <person name="Arakawa K."/>
            <person name="Katayama T."/>
            <person name="Toyoda A."/>
            <person name="Kunieda T."/>
        </authorList>
    </citation>
    <scope>NUCLEOTIDE SEQUENCE [LARGE SCALE GENOMIC DNA]</scope>
    <source>
        <strain evidence="1 2">YOKOZUNA-1</strain>
    </source>
</reference>
<sequence length="101" mass="11549">MDYVAEGFVSIQNKSDVVWLRTLPGHPKSANRTFVFTTTESTRVIVERFGDIAMEVADKHNIPVWTSAHDVALAKPHWYRDQVHPGPRLLEIVSIVPYRVH</sequence>
<organism evidence="1 2">
    <name type="scientific">Ramazzottius varieornatus</name>
    <name type="common">Water bear</name>
    <name type="synonym">Tardigrade</name>
    <dbReference type="NCBI Taxonomy" id="947166"/>
    <lineage>
        <taxon>Eukaryota</taxon>
        <taxon>Metazoa</taxon>
        <taxon>Ecdysozoa</taxon>
        <taxon>Tardigrada</taxon>
        <taxon>Eutardigrada</taxon>
        <taxon>Parachela</taxon>
        <taxon>Hypsibioidea</taxon>
        <taxon>Ramazzottiidae</taxon>
        <taxon>Ramazzottius</taxon>
    </lineage>
</organism>
<dbReference type="EMBL" id="BDGG01000005">
    <property type="protein sequence ID" value="GAU99564.1"/>
    <property type="molecule type" value="Genomic_DNA"/>
</dbReference>
<dbReference type="OrthoDB" id="10596300at2759"/>
<keyword evidence="2" id="KW-1185">Reference proteome</keyword>
<gene>
    <name evidence="1" type="primary">RvY_10549-1</name>
    <name evidence="1" type="synonym">RvY_10549.1</name>
    <name evidence="1" type="ORF">RvY_10549</name>
</gene>
<protein>
    <submittedName>
        <fullName evidence="1">Uncharacterized protein</fullName>
    </submittedName>
</protein>
<name>A0A1D1VD40_RAMVA</name>
<evidence type="ECO:0000313" key="1">
    <source>
        <dbReference type="EMBL" id="GAU99564.1"/>
    </source>
</evidence>
<proteinExistence type="predicted"/>